<evidence type="ECO:0000256" key="1">
    <source>
        <dbReference type="SAM" id="MobiDB-lite"/>
    </source>
</evidence>
<dbReference type="AlphaFoldDB" id="A0A835C5C2"/>
<accession>A0A835C5C2</accession>
<keyword evidence="3" id="KW-1185">Reference proteome</keyword>
<organism evidence="2 3">
    <name type="scientific">Digitaria exilis</name>
    <dbReference type="NCBI Taxonomy" id="1010633"/>
    <lineage>
        <taxon>Eukaryota</taxon>
        <taxon>Viridiplantae</taxon>
        <taxon>Streptophyta</taxon>
        <taxon>Embryophyta</taxon>
        <taxon>Tracheophyta</taxon>
        <taxon>Spermatophyta</taxon>
        <taxon>Magnoliopsida</taxon>
        <taxon>Liliopsida</taxon>
        <taxon>Poales</taxon>
        <taxon>Poaceae</taxon>
        <taxon>PACMAD clade</taxon>
        <taxon>Panicoideae</taxon>
        <taxon>Panicodae</taxon>
        <taxon>Paniceae</taxon>
        <taxon>Anthephorinae</taxon>
        <taxon>Digitaria</taxon>
    </lineage>
</organism>
<dbReference type="EMBL" id="JACEFO010001670">
    <property type="protein sequence ID" value="KAF8722657.1"/>
    <property type="molecule type" value="Genomic_DNA"/>
</dbReference>
<feature type="region of interest" description="Disordered" evidence="1">
    <location>
        <begin position="28"/>
        <end position="102"/>
    </location>
</feature>
<protein>
    <submittedName>
        <fullName evidence="2">Uncharacterized protein</fullName>
    </submittedName>
</protein>
<evidence type="ECO:0000313" key="3">
    <source>
        <dbReference type="Proteomes" id="UP000636709"/>
    </source>
</evidence>
<gene>
    <name evidence="2" type="ORF">HU200_022309</name>
</gene>
<evidence type="ECO:0000313" key="2">
    <source>
        <dbReference type="EMBL" id="KAF8722657.1"/>
    </source>
</evidence>
<feature type="compositionally biased region" description="Basic residues" evidence="1">
    <location>
        <begin position="38"/>
        <end position="64"/>
    </location>
</feature>
<reference evidence="2" key="1">
    <citation type="submission" date="2020-07" db="EMBL/GenBank/DDBJ databases">
        <title>Genome sequence and genetic diversity analysis of an under-domesticated orphan crop, white fonio (Digitaria exilis).</title>
        <authorList>
            <person name="Bennetzen J.L."/>
            <person name="Chen S."/>
            <person name="Ma X."/>
            <person name="Wang X."/>
            <person name="Yssel A.E.J."/>
            <person name="Chaluvadi S.R."/>
            <person name="Johnson M."/>
            <person name="Gangashetty P."/>
            <person name="Hamidou F."/>
            <person name="Sanogo M.D."/>
            <person name="Zwaenepoel A."/>
            <person name="Wallace J."/>
            <person name="Van De Peer Y."/>
            <person name="Van Deynze A."/>
        </authorList>
    </citation>
    <scope>NUCLEOTIDE SEQUENCE</scope>
    <source>
        <tissue evidence="2">Leaves</tissue>
    </source>
</reference>
<dbReference type="Proteomes" id="UP000636709">
    <property type="component" value="Unassembled WGS sequence"/>
</dbReference>
<dbReference type="OrthoDB" id="694733at2759"/>
<sequence length="260" mass="28864">MVSMAIIHCHLRLHFGVPHGQRGFCPGRLQDFSGVHQPPRKSPRNRAKPPRAPARRPSRRRARQPWRPATTTSEDHTVKPPLQRRSAPGQAASSQGEEEAHRAVRALRRAVMTAWTLKQHEQGRRHRNMAAQLAGDINVRCPVCNVHLSSGSTRKEAARAQQLIELARMAVPPAAMAALLRPVGRAELEPHLPCYAGPPPFRVPVSPAHLITFRQCLGLRGRRCIQIEGNRYKQNDMMYPLPNGSTSGVEAIFPTSGSHP</sequence>
<name>A0A835C5C2_9POAL</name>
<proteinExistence type="predicted"/>
<comment type="caution">
    <text evidence="2">The sequence shown here is derived from an EMBL/GenBank/DDBJ whole genome shotgun (WGS) entry which is preliminary data.</text>
</comment>